<name>A0A8D8M4Y3_9HEMI</name>
<protein>
    <submittedName>
        <fullName evidence="1">Uncharacterized protein</fullName>
    </submittedName>
</protein>
<accession>A0A8D8M4Y3</accession>
<dbReference type="AlphaFoldDB" id="A0A8D8M4Y3"/>
<sequence length="148" mass="17404">MDKLNLFFNGNITPVRHFNHPLQILDNQERRVVFIVNRQFRNGQWSDVLVRSVHNGGVNLRRGILFGEAFDLLGSQLECGFLRRNFVDRVNVVVAEILHKLFFFLQDLLGERREDPGESNFNVYGKRTLWFQWFFQDNGPGRCSFNPC</sequence>
<proteinExistence type="predicted"/>
<organism evidence="1">
    <name type="scientific">Cacopsylla melanoneura</name>
    <dbReference type="NCBI Taxonomy" id="428564"/>
    <lineage>
        <taxon>Eukaryota</taxon>
        <taxon>Metazoa</taxon>
        <taxon>Ecdysozoa</taxon>
        <taxon>Arthropoda</taxon>
        <taxon>Hexapoda</taxon>
        <taxon>Insecta</taxon>
        <taxon>Pterygota</taxon>
        <taxon>Neoptera</taxon>
        <taxon>Paraneoptera</taxon>
        <taxon>Hemiptera</taxon>
        <taxon>Sternorrhyncha</taxon>
        <taxon>Psylloidea</taxon>
        <taxon>Psyllidae</taxon>
        <taxon>Psyllinae</taxon>
        <taxon>Cacopsylla</taxon>
    </lineage>
</organism>
<reference evidence="1" key="1">
    <citation type="submission" date="2021-05" db="EMBL/GenBank/DDBJ databases">
        <authorList>
            <person name="Alioto T."/>
            <person name="Alioto T."/>
            <person name="Gomez Garrido J."/>
        </authorList>
    </citation>
    <scope>NUCLEOTIDE SEQUENCE</scope>
</reference>
<dbReference type="EMBL" id="HBUF01048248">
    <property type="protein sequence ID" value="CAG6620666.1"/>
    <property type="molecule type" value="Transcribed_RNA"/>
</dbReference>
<evidence type="ECO:0000313" key="1">
    <source>
        <dbReference type="EMBL" id="CAG6620666.1"/>
    </source>
</evidence>